<dbReference type="InterPro" id="IPR009091">
    <property type="entry name" value="RCC1/BLIP-II"/>
</dbReference>
<reference evidence="1 2" key="1">
    <citation type="journal article" date="2018" name="BMC Genomics">
        <title>The genome of Naegleria lovaniensis, the basis for a comparative approach to unravel pathogenicity factors of the human pathogenic amoeba N. fowleri.</title>
        <authorList>
            <person name="Liechti N."/>
            <person name="Schurch N."/>
            <person name="Bruggmann R."/>
            <person name="Wittwer M."/>
        </authorList>
    </citation>
    <scope>NUCLEOTIDE SEQUENCE [LARGE SCALE GENOMIC DNA]</scope>
    <source>
        <strain evidence="1 2">ATCC 30569</strain>
    </source>
</reference>
<protein>
    <submittedName>
        <fullName evidence="1">Uncharacterized protein</fullName>
    </submittedName>
</protein>
<evidence type="ECO:0000313" key="1">
    <source>
        <dbReference type="EMBL" id="KAG2374087.1"/>
    </source>
</evidence>
<dbReference type="Proteomes" id="UP000816034">
    <property type="component" value="Unassembled WGS sequence"/>
</dbReference>
<dbReference type="SUPFAM" id="SSF50985">
    <property type="entry name" value="RCC1/BLIP-II"/>
    <property type="match status" value="1"/>
</dbReference>
<comment type="caution">
    <text evidence="1">The sequence shown here is derived from an EMBL/GenBank/DDBJ whole genome shotgun (WGS) entry which is preliminary data.</text>
</comment>
<dbReference type="AlphaFoldDB" id="A0AA88GA32"/>
<accession>A0AA88GA32</accession>
<sequence length="504" mass="57998">MKQPNIIRDDQVGQTQNILKNNMMEKAQFPFRGGGEVSSSISTTQQLHSSIMFLNITEPAVAFYEYSEEPQEPTQSQYELITYSVDMAQHKDESVKMMGSIVQVLTFVNSDSIFLITDCGMLYRASCKREPNTSLSHENRFSLVPPFDGSTQWKALQMHCYSEAMLIIAVNSINDNYCLFGIGSNGYYRMTKLQNEDFGCSEPQIVFDTNAHLLNAIDHISGKPPRINHVGCCFSFSCCIVDDYNVHTTGQNWYTNFHEPYHCWSSVTQRMSKKVVKMDCGDFHVVLLHEDASVSIGGRNNAYQFIKDEQWKQADFVTLDLNTYAFTNIFCGSNAIMWVRQKDFASTCQEFFITGDNNRAHKVIYDKSSLGGAQVEKMVHQTKDELLLEQIYSRQVFDVQYSRDFLILRYFDMPHLLFIDGTSYYGGYQKQTCCVDLRSIMPITYQHTSDEFFRKIVRVQVQNMGVVVFCDLKTHIQMCERLLKALELSNPNNHLLYDISFVVY</sequence>
<gene>
    <name evidence="1" type="ORF">C9374_011166</name>
</gene>
<evidence type="ECO:0000313" key="2">
    <source>
        <dbReference type="Proteomes" id="UP000816034"/>
    </source>
</evidence>
<dbReference type="RefSeq" id="XP_044543261.1">
    <property type="nucleotide sequence ID" value="XM_044686791.1"/>
</dbReference>
<dbReference type="GeneID" id="68103620"/>
<organism evidence="1 2">
    <name type="scientific">Naegleria lovaniensis</name>
    <name type="common">Amoeba</name>
    <dbReference type="NCBI Taxonomy" id="51637"/>
    <lineage>
        <taxon>Eukaryota</taxon>
        <taxon>Discoba</taxon>
        <taxon>Heterolobosea</taxon>
        <taxon>Tetramitia</taxon>
        <taxon>Eutetramitia</taxon>
        <taxon>Vahlkampfiidae</taxon>
        <taxon>Naegleria</taxon>
    </lineage>
</organism>
<dbReference type="EMBL" id="PYSW02000048">
    <property type="protein sequence ID" value="KAG2374087.1"/>
    <property type="molecule type" value="Genomic_DNA"/>
</dbReference>
<proteinExistence type="predicted"/>
<name>A0AA88GA32_NAELO</name>
<dbReference type="Gene3D" id="2.130.10.30">
    <property type="entry name" value="Regulator of chromosome condensation 1/beta-lactamase-inhibitor protein II"/>
    <property type="match status" value="1"/>
</dbReference>
<keyword evidence="2" id="KW-1185">Reference proteome</keyword>